<dbReference type="Pfam" id="PF04889">
    <property type="entry name" value="Cwf_Cwc_15"/>
    <property type="match status" value="1"/>
</dbReference>
<dbReference type="AlphaFoldDB" id="A0A811ZY03"/>
<dbReference type="GO" id="GO:0003723">
    <property type="term" value="F:RNA binding"/>
    <property type="evidence" value="ECO:0007669"/>
    <property type="project" value="TreeGrafter"/>
</dbReference>
<evidence type="ECO:0000256" key="2">
    <source>
        <dbReference type="ARBA" id="ARBA00019756"/>
    </source>
</evidence>
<keyword evidence="5" id="KW-0508">mRNA splicing</keyword>
<feature type="region of interest" description="Disordered" evidence="8">
    <location>
        <begin position="1"/>
        <end position="122"/>
    </location>
</feature>
<name>A0A811ZY03_NYCPR</name>
<comment type="subunit">
    <text evidence="7">Identified in the spliceosome C complex. Component of the PRP19-CDC5L splicing complex composed of a core complex comprising a homotetramer of PRPF19, CDC5L, PLRG1 and BCAS2, and at least three less stably associated proteins CTNNBL1, CWC15 and HSPA8. Interacts directly with CTNNBL1 in the complex. Component of the minor spliceosome, which splices U12-type introns.</text>
</comment>
<feature type="compositionally biased region" description="Basic and acidic residues" evidence="8">
    <location>
        <begin position="34"/>
        <end position="59"/>
    </location>
</feature>
<evidence type="ECO:0000313" key="10">
    <source>
        <dbReference type="Proteomes" id="UP000645828"/>
    </source>
</evidence>
<feature type="compositionally biased region" description="Basic and acidic residues" evidence="8">
    <location>
        <begin position="101"/>
        <end position="122"/>
    </location>
</feature>
<evidence type="ECO:0000256" key="4">
    <source>
        <dbReference type="ARBA" id="ARBA00022728"/>
    </source>
</evidence>
<evidence type="ECO:0000256" key="6">
    <source>
        <dbReference type="ARBA" id="ARBA00046238"/>
    </source>
</evidence>
<dbReference type="GO" id="GO:0071013">
    <property type="term" value="C:catalytic step 2 spliceosome"/>
    <property type="evidence" value="ECO:0007669"/>
    <property type="project" value="TreeGrafter"/>
</dbReference>
<dbReference type="InterPro" id="IPR006973">
    <property type="entry name" value="Cwf_Cwc_15"/>
</dbReference>
<evidence type="ECO:0000256" key="5">
    <source>
        <dbReference type="ARBA" id="ARBA00023187"/>
    </source>
</evidence>
<dbReference type="GO" id="GO:0045292">
    <property type="term" value="P:mRNA cis splicing, via spliceosome"/>
    <property type="evidence" value="ECO:0007669"/>
    <property type="project" value="TreeGrafter"/>
</dbReference>
<reference evidence="9" key="1">
    <citation type="submission" date="2020-12" db="EMBL/GenBank/DDBJ databases">
        <authorList>
            <consortium name="Molecular Ecology Group"/>
        </authorList>
    </citation>
    <scope>NUCLEOTIDE SEQUENCE</scope>
    <source>
        <strain evidence="9">TBG_1078</strain>
    </source>
</reference>
<dbReference type="EMBL" id="CAJHUB010000777">
    <property type="protein sequence ID" value="CAD7693288.1"/>
    <property type="molecule type" value="Genomic_DNA"/>
</dbReference>
<organism evidence="9 10">
    <name type="scientific">Nyctereutes procyonoides</name>
    <name type="common">Raccoon dog</name>
    <name type="synonym">Canis procyonoides</name>
    <dbReference type="NCBI Taxonomy" id="34880"/>
    <lineage>
        <taxon>Eukaryota</taxon>
        <taxon>Metazoa</taxon>
        <taxon>Chordata</taxon>
        <taxon>Craniata</taxon>
        <taxon>Vertebrata</taxon>
        <taxon>Euteleostomi</taxon>
        <taxon>Mammalia</taxon>
        <taxon>Eutheria</taxon>
        <taxon>Laurasiatheria</taxon>
        <taxon>Carnivora</taxon>
        <taxon>Caniformia</taxon>
        <taxon>Canidae</taxon>
        <taxon>Nyctereutes</taxon>
    </lineage>
</organism>
<gene>
    <name evidence="9" type="ORF">NYPRO_LOCUS26080</name>
</gene>
<comment type="caution">
    <text evidence="9">The sequence shown here is derived from an EMBL/GenBank/DDBJ whole genome shotgun (WGS) entry which is preliminary data.</text>
</comment>
<evidence type="ECO:0000256" key="7">
    <source>
        <dbReference type="ARBA" id="ARBA00046844"/>
    </source>
</evidence>
<evidence type="ECO:0000256" key="8">
    <source>
        <dbReference type="SAM" id="MobiDB-lite"/>
    </source>
</evidence>
<keyword evidence="10" id="KW-1185">Reference proteome</keyword>
<evidence type="ECO:0000256" key="1">
    <source>
        <dbReference type="ARBA" id="ARBA00006644"/>
    </source>
</evidence>
<dbReference type="PANTHER" id="PTHR12718">
    <property type="entry name" value="CELL CYCLE CONTROL PROTEIN CWF15"/>
    <property type="match status" value="1"/>
</dbReference>
<evidence type="ECO:0000313" key="9">
    <source>
        <dbReference type="EMBL" id="CAD7693288.1"/>
    </source>
</evidence>
<dbReference type="Proteomes" id="UP000645828">
    <property type="component" value="Unassembled WGS sequence"/>
</dbReference>
<comment type="function">
    <text evidence="6">Involved in pre-mRNA splicing as component of the spliceosome. Component of the PRP19-CDC5L complex that forms an integral part of the spliceosome and is required for activating pre-mRNA splicing. As a component of the minor spliceosome, involved in the splicing of U12-type introns in pre-mRNAs.</text>
</comment>
<keyword evidence="3" id="KW-0507">mRNA processing</keyword>
<sequence>MTTAARPTFEPERGGRGKGEGDLRQLSKQYSKVRNHDFRRELEERERAAAREKNRDQPRLDQIPAANLAADDPLTDEEDEDEDFEEESDDDDTAALLAEPKTIKKERAEEQARKEQEQKAEEERIHMENILSGNPLLNLTGPSQPQANFKVKRMWDDDKKDKRFVNDTQRSEFDKKFMEKYIK</sequence>
<evidence type="ECO:0000256" key="3">
    <source>
        <dbReference type="ARBA" id="ARBA00022664"/>
    </source>
</evidence>
<proteinExistence type="inferred from homology"/>
<accession>A0A811ZY03</accession>
<keyword evidence="4" id="KW-0747">Spliceosome</keyword>
<dbReference type="PANTHER" id="PTHR12718:SF2">
    <property type="entry name" value="SPLICEOSOME-ASSOCIATED PROTEIN CWC15 HOMOLOG"/>
    <property type="match status" value="1"/>
</dbReference>
<feature type="compositionally biased region" description="Acidic residues" evidence="8">
    <location>
        <begin position="73"/>
        <end position="93"/>
    </location>
</feature>
<feature type="compositionally biased region" description="Basic and acidic residues" evidence="8">
    <location>
        <begin position="9"/>
        <end position="25"/>
    </location>
</feature>
<protein>
    <recommendedName>
        <fullName evidence="2">Spliceosome-associated protein CWC15 homolog</fullName>
    </recommendedName>
</protein>
<comment type="similarity">
    <text evidence="1">Belongs to the CWC15 family.</text>
</comment>